<dbReference type="PROSITE" id="PS50280">
    <property type="entry name" value="SET"/>
    <property type="match status" value="1"/>
</dbReference>
<name>A0A9P9E6W1_9PLEO</name>
<dbReference type="InterPro" id="IPR001214">
    <property type="entry name" value="SET_dom"/>
</dbReference>
<evidence type="ECO:0000313" key="2">
    <source>
        <dbReference type="EMBL" id="KAH7132163.1"/>
    </source>
</evidence>
<organism evidence="2 3">
    <name type="scientific">Dendryphion nanum</name>
    <dbReference type="NCBI Taxonomy" id="256645"/>
    <lineage>
        <taxon>Eukaryota</taxon>
        <taxon>Fungi</taxon>
        <taxon>Dikarya</taxon>
        <taxon>Ascomycota</taxon>
        <taxon>Pezizomycotina</taxon>
        <taxon>Dothideomycetes</taxon>
        <taxon>Pleosporomycetidae</taxon>
        <taxon>Pleosporales</taxon>
        <taxon>Torulaceae</taxon>
        <taxon>Dendryphion</taxon>
    </lineage>
</organism>
<feature type="domain" description="SET" evidence="1">
    <location>
        <begin position="30"/>
        <end position="270"/>
    </location>
</feature>
<protein>
    <recommendedName>
        <fullName evidence="1">SET domain-containing protein</fullName>
    </recommendedName>
</protein>
<dbReference type="EMBL" id="JAGMWT010000003">
    <property type="protein sequence ID" value="KAH7132163.1"/>
    <property type="molecule type" value="Genomic_DNA"/>
</dbReference>
<dbReference type="PANTHER" id="PTHR13271:SF76">
    <property type="entry name" value="SET DOMAIN-CONTAINING PROTEIN 8"/>
    <property type="match status" value="1"/>
</dbReference>
<evidence type="ECO:0000313" key="3">
    <source>
        <dbReference type="Proteomes" id="UP000700596"/>
    </source>
</evidence>
<reference evidence="2" key="1">
    <citation type="journal article" date="2021" name="Nat. Commun.">
        <title>Genetic determinants of endophytism in the Arabidopsis root mycobiome.</title>
        <authorList>
            <person name="Mesny F."/>
            <person name="Miyauchi S."/>
            <person name="Thiergart T."/>
            <person name="Pickel B."/>
            <person name="Atanasova L."/>
            <person name="Karlsson M."/>
            <person name="Huettel B."/>
            <person name="Barry K.W."/>
            <person name="Haridas S."/>
            <person name="Chen C."/>
            <person name="Bauer D."/>
            <person name="Andreopoulos W."/>
            <person name="Pangilinan J."/>
            <person name="LaButti K."/>
            <person name="Riley R."/>
            <person name="Lipzen A."/>
            <person name="Clum A."/>
            <person name="Drula E."/>
            <person name="Henrissat B."/>
            <person name="Kohler A."/>
            <person name="Grigoriev I.V."/>
            <person name="Martin F.M."/>
            <person name="Hacquard S."/>
        </authorList>
    </citation>
    <scope>NUCLEOTIDE SEQUENCE</scope>
    <source>
        <strain evidence="2">MPI-CAGE-CH-0243</strain>
    </source>
</reference>
<proteinExistence type="predicted"/>
<sequence>MIKRGRSEGWLKRPVETLPTWAEFHGVRFNSIKVGPLSGFEDRGSTVIADRNLNGGQEEPLMVVPKELILSRQNIELYAKSDAHLRELLDSLGEFARTTRGAILVFLLMQATISCPTISGVGLINPLTEYINFLPDELLPTFWTEEEQELLTGTTLRPAVRAKLNSLLREFETIRTATQNIAWCAKHWWDEDDGKMKFEDWMLVDAMYRSRALEFPGIGDCMVPCIDMANHASGDATAALYETDDMGNALLLLREGRDVAKGGEVTITYGDEKGACENIFSYGFLEGTVQSARAIFLNLDIPDDDPLRPAKIIVNNAAPGFRLSEKANHTTWESDFIWLVTLNEEDGLDFKLRQTIDGDREIQAFWKDHELNDTAKLRDYLQDDPLWDVYQLRAVVLLQSRVEAQLEVLQNVGTPQRDVTIREVPWVLAGRLRILESEMLQVAYADFEDQKARLIQSEVVQRYLGLSGDISEGEKEEVDFS</sequence>
<dbReference type="OrthoDB" id="441812at2759"/>
<dbReference type="AlphaFoldDB" id="A0A9P9E6W1"/>
<keyword evidence="3" id="KW-1185">Reference proteome</keyword>
<dbReference type="InterPro" id="IPR046341">
    <property type="entry name" value="SET_dom_sf"/>
</dbReference>
<gene>
    <name evidence="2" type="ORF">B0J11DRAFT_218953</name>
</gene>
<comment type="caution">
    <text evidence="2">The sequence shown here is derived from an EMBL/GenBank/DDBJ whole genome shotgun (WGS) entry which is preliminary data.</text>
</comment>
<dbReference type="Gene3D" id="3.90.1410.10">
    <property type="entry name" value="set domain protein methyltransferase, domain 1"/>
    <property type="match status" value="1"/>
</dbReference>
<dbReference type="CDD" id="cd10527">
    <property type="entry name" value="SET_LSMT"/>
    <property type="match status" value="1"/>
</dbReference>
<dbReference type="InterPro" id="IPR050600">
    <property type="entry name" value="SETD3_SETD6_MTase"/>
</dbReference>
<evidence type="ECO:0000259" key="1">
    <source>
        <dbReference type="PROSITE" id="PS50280"/>
    </source>
</evidence>
<dbReference type="SUPFAM" id="SSF82199">
    <property type="entry name" value="SET domain"/>
    <property type="match status" value="1"/>
</dbReference>
<dbReference type="GO" id="GO:0005634">
    <property type="term" value="C:nucleus"/>
    <property type="evidence" value="ECO:0007669"/>
    <property type="project" value="TreeGrafter"/>
</dbReference>
<dbReference type="PANTHER" id="PTHR13271">
    <property type="entry name" value="UNCHARACTERIZED PUTATIVE METHYLTRANSFERASE"/>
    <property type="match status" value="1"/>
</dbReference>
<dbReference type="Proteomes" id="UP000700596">
    <property type="component" value="Unassembled WGS sequence"/>
</dbReference>
<dbReference type="GO" id="GO:0016279">
    <property type="term" value="F:protein-lysine N-methyltransferase activity"/>
    <property type="evidence" value="ECO:0007669"/>
    <property type="project" value="TreeGrafter"/>
</dbReference>
<accession>A0A9P9E6W1</accession>